<dbReference type="Gene3D" id="3.20.20.80">
    <property type="entry name" value="Glycosidases"/>
    <property type="match status" value="1"/>
</dbReference>
<dbReference type="RefSeq" id="XP_001320615.1">
    <property type="nucleotide sequence ID" value="XM_001320580.1"/>
</dbReference>
<protein>
    <submittedName>
        <fullName evidence="2">Uncharacterized protein</fullName>
    </submittedName>
</protein>
<reference evidence="2" key="1">
    <citation type="submission" date="2006-10" db="EMBL/GenBank/DDBJ databases">
        <authorList>
            <person name="Amadeo P."/>
            <person name="Zhao Q."/>
            <person name="Wortman J."/>
            <person name="Fraser-Liggett C."/>
            <person name="Carlton J."/>
        </authorList>
    </citation>
    <scope>NUCLEOTIDE SEQUENCE</scope>
    <source>
        <strain evidence="2">G3</strain>
    </source>
</reference>
<feature type="compositionally biased region" description="Pro residues" evidence="1">
    <location>
        <begin position="238"/>
        <end position="250"/>
    </location>
</feature>
<sequence>MVFARIQAFPDPYKKFGIGRINHITKPSRVFKLARKYVIVNYPGQTLPNQTHLLSIQNSSIDAIIFDFPGHDEPIDEWEKNFSEFRNLLTSTSLSFGFKLHDPEPENFTKIIDRVVEDYRSDPFYFRIEGGMFFEYRQREDKNYRQQLRKYKSDIFPCAIVDDKRSITTGYHDGVSCFMALGDQNSYVWSANPSNWGDGNNAVKGMASMFVPVVMDKYRSADYRHHQYESYETDLDYPEPPPPDFPNPLPDDPEERDRVMEEHDRLMREHRERMEEREMRRKKRAEEKMKNSDPRSNFKYSFDFANQVQTQIIAIQASSGDLWISDGNFTNEVNNVTIEFKNK</sequence>
<evidence type="ECO:0000313" key="2">
    <source>
        <dbReference type="EMBL" id="EAY08392.1"/>
    </source>
</evidence>
<dbReference type="VEuPathDB" id="TrichDB:TVAGG3_0841980"/>
<dbReference type="Proteomes" id="UP000001542">
    <property type="component" value="Unassembled WGS sequence"/>
</dbReference>
<reference evidence="2" key="2">
    <citation type="journal article" date="2007" name="Science">
        <title>Draft genome sequence of the sexually transmitted pathogen Trichomonas vaginalis.</title>
        <authorList>
            <person name="Carlton J.M."/>
            <person name="Hirt R.P."/>
            <person name="Silva J.C."/>
            <person name="Delcher A.L."/>
            <person name="Schatz M."/>
            <person name="Zhao Q."/>
            <person name="Wortman J.R."/>
            <person name="Bidwell S.L."/>
            <person name="Alsmark U.C.M."/>
            <person name="Besteiro S."/>
            <person name="Sicheritz-Ponten T."/>
            <person name="Noel C.J."/>
            <person name="Dacks J.B."/>
            <person name="Foster P.G."/>
            <person name="Simillion C."/>
            <person name="Van de Peer Y."/>
            <person name="Miranda-Saavedra D."/>
            <person name="Barton G.J."/>
            <person name="Westrop G.D."/>
            <person name="Mueller S."/>
            <person name="Dessi D."/>
            <person name="Fiori P.L."/>
            <person name="Ren Q."/>
            <person name="Paulsen I."/>
            <person name="Zhang H."/>
            <person name="Bastida-Corcuera F.D."/>
            <person name="Simoes-Barbosa A."/>
            <person name="Brown M.T."/>
            <person name="Hayes R.D."/>
            <person name="Mukherjee M."/>
            <person name="Okumura C.Y."/>
            <person name="Schneider R."/>
            <person name="Smith A.J."/>
            <person name="Vanacova S."/>
            <person name="Villalvazo M."/>
            <person name="Haas B.J."/>
            <person name="Pertea M."/>
            <person name="Feldblyum T.V."/>
            <person name="Utterback T.R."/>
            <person name="Shu C.L."/>
            <person name="Osoegawa K."/>
            <person name="de Jong P.J."/>
            <person name="Hrdy I."/>
            <person name="Horvathova L."/>
            <person name="Zubacova Z."/>
            <person name="Dolezal P."/>
            <person name="Malik S.B."/>
            <person name="Logsdon J.M. Jr."/>
            <person name="Henze K."/>
            <person name="Gupta A."/>
            <person name="Wang C.C."/>
            <person name="Dunne R.L."/>
            <person name="Upcroft J.A."/>
            <person name="Upcroft P."/>
            <person name="White O."/>
            <person name="Salzberg S.L."/>
            <person name="Tang P."/>
            <person name="Chiu C.-H."/>
            <person name="Lee Y.-S."/>
            <person name="Embley T.M."/>
            <person name="Coombs G.H."/>
            <person name="Mottram J.C."/>
            <person name="Tachezy J."/>
            <person name="Fraser-Liggett C.M."/>
            <person name="Johnson P.J."/>
        </authorList>
    </citation>
    <scope>NUCLEOTIDE SEQUENCE [LARGE SCALE GENOMIC DNA]</scope>
    <source>
        <strain evidence="2">G3</strain>
    </source>
</reference>
<dbReference type="VEuPathDB" id="TrichDB:TVAG_269180"/>
<dbReference type="AlphaFoldDB" id="A2EG31"/>
<feature type="region of interest" description="Disordered" evidence="1">
    <location>
        <begin position="231"/>
        <end position="255"/>
    </location>
</feature>
<gene>
    <name evidence="2" type="ORF">TVAG_269180</name>
</gene>
<accession>A2EG31</accession>
<proteinExistence type="predicted"/>
<name>A2EG31_TRIV3</name>
<dbReference type="KEGG" id="tva:4766291"/>
<dbReference type="EMBL" id="DS113379">
    <property type="protein sequence ID" value="EAY08392.1"/>
    <property type="molecule type" value="Genomic_DNA"/>
</dbReference>
<organism evidence="2 3">
    <name type="scientific">Trichomonas vaginalis (strain ATCC PRA-98 / G3)</name>
    <dbReference type="NCBI Taxonomy" id="412133"/>
    <lineage>
        <taxon>Eukaryota</taxon>
        <taxon>Metamonada</taxon>
        <taxon>Parabasalia</taxon>
        <taxon>Trichomonadida</taxon>
        <taxon>Trichomonadidae</taxon>
        <taxon>Trichomonas</taxon>
    </lineage>
</organism>
<evidence type="ECO:0000256" key="1">
    <source>
        <dbReference type="SAM" id="MobiDB-lite"/>
    </source>
</evidence>
<evidence type="ECO:0000313" key="3">
    <source>
        <dbReference type="Proteomes" id="UP000001542"/>
    </source>
</evidence>
<feature type="compositionally biased region" description="Basic and acidic residues" evidence="1">
    <location>
        <begin position="272"/>
        <end position="293"/>
    </location>
</feature>
<keyword evidence="3" id="KW-1185">Reference proteome</keyword>
<feature type="region of interest" description="Disordered" evidence="1">
    <location>
        <begin position="272"/>
        <end position="294"/>
    </location>
</feature>
<dbReference type="InParanoid" id="A2EG31"/>